<feature type="compositionally biased region" description="Low complexity" evidence="1">
    <location>
        <begin position="118"/>
        <end position="133"/>
    </location>
</feature>
<dbReference type="Proteomes" id="UP000223968">
    <property type="component" value="Unassembled WGS sequence"/>
</dbReference>
<reference evidence="2 3" key="1">
    <citation type="submission" date="2017-10" db="EMBL/GenBank/DDBJ databases">
        <title>Comparative genomics in systemic dimorphic fungi from Ajellomycetaceae.</title>
        <authorList>
            <person name="Munoz J.F."/>
            <person name="Mcewen J.G."/>
            <person name="Clay O.K."/>
            <person name="Cuomo C.A."/>
        </authorList>
    </citation>
    <scope>NUCLEOTIDE SEQUENCE [LARGE SCALE GENOMIC DNA]</scope>
    <source>
        <strain evidence="2 3">UAMH5409</strain>
    </source>
</reference>
<organism evidence="2 3">
    <name type="scientific">Helicocarpus griseus UAMH5409</name>
    <dbReference type="NCBI Taxonomy" id="1447875"/>
    <lineage>
        <taxon>Eukaryota</taxon>
        <taxon>Fungi</taxon>
        <taxon>Dikarya</taxon>
        <taxon>Ascomycota</taxon>
        <taxon>Pezizomycotina</taxon>
        <taxon>Eurotiomycetes</taxon>
        <taxon>Eurotiomycetidae</taxon>
        <taxon>Onygenales</taxon>
        <taxon>Ajellomycetaceae</taxon>
        <taxon>Helicocarpus</taxon>
    </lineage>
</organism>
<sequence>MVGGTVWPVLGIQPPNYNEHATQLIAEATALLELDSSKRGKLRAQTFDAFLNSIVTFAKRSREQPSTREILTKLNELQPIVEDITLIKNAVNHAASSPNAPVASSAARVATWADLVRSGTPSYPSTPGSRPSTNTSTQDRETLVKLDAKAASNLRTAKPDEIQKRVNEALSSRISLLGKAPRVIAAEQCHLPSVPDCWLKLNALRDVFSASAANTRRNRNIFIPSRVSETVNHPSSSHTHMQDRDIHIIETAQTGH</sequence>
<proteinExistence type="predicted"/>
<feature type="region of interest" description="Disordered" evidence="1">
    <location>
        <begin position="118"/>
        <end position="140"/>
    </location>
</feature>
<comment type="caution">
    <text evidence="2">The sequence shown here is derived from an EMBL/GenBank/DDBJ whole genome shotgun (WGS) entry which is preliminary data.</text>
</comment>
<dbReference type="STRING" id="1447875.A0A2B7WFC4"/>
<evidence type="ECO:0000256" key="1">
    <source>
        <dbReference type="SAM" id="MobiDB-lite"/>
    </source>
</evidence>
<dbReference type="OrthoDB" id="3530768at2759"/>
<gene>
    <name evidence="2" type="ORF">AJ79_10120</name>
</gene>
<evidence type="ECO:0000313" key="3">
    <source>
        <dbReference type="Proteomes" id="UP000223968"/>
    </source>
</evidence>
<evidence type="ECO:0000313" key="2">
    <source>
        <dbReference type="EMBL" id="PGG95326.1"/>
    </source>
</evidence>
<dbReference type="EMBL" id="PDNB01000360">
    <property type="protein sequence ID" value="PGG95326.1"/>
    <property type="molecule type" value="Genomic_DNA"/>
</dbReference>
<protein>
    <submittedName>
        <fullName evidence="2">Uncharacterized protein</fullName>
    </submittedName>
</protein>
<accession>A0A2B7WFC4</accession>
<name>A0A2B7WFC4_9EURO</name>
<dbReference type="AlphaFoldDB" id="A0A2B7WFC4"/>
<keyword evidence="3" id="KW-1185">Reference proteome</keyword>